<dbReference type="EMBL" id="MK798143">
    <property type="protein sequence ID" value="QDH45743.1"/>
    <property type="molecule type" value="Genomic_DNA"/>
</dbReference>
<name>A0A513ZYG4_9CAUD</name>
<protein>
    <submittedName>
        <fullName evidence="1">Uncharacterized protein</fullName>
    </submittedName>
</protein>
<organism evidence="1 2">
    <name type="scientific">Pantoea phage vB_PagM_AAM37</name>
    <dbReference type="NCBI Taxonomy" id="2588093"/>
    <lineage>
        <taxon>Viruses</taxon>
        <taxon>Duplodnaviria</taxon>
        <taxon>Heunggongvirae</taxon>
        <taxon>Uroviricota</taxon>
        <taxon>Caudoviricetes</taxon>
        <taxon>Dibbivirus</taxon>
        <taxon>Dibbivirus AAM37</taxon>
    </lineage>
</organism>
<keyword evidence="2" id="KW-1185">Reference proteome</keyword>
<evidence type="ECO:0000313" key="2">
    <source>
        <dbReference type="Proteomes" id="UP000317930"/>
    </source>
</evidence>
<proteinExistence type="predicted"/>
<dbReference type="Proteomes" id="UP000317930">
    <property type="component" value="Segment"/>
</dbReference>
<gene>
    <name evidence="1" type="ORF">AAM37_gp72</name>
</gene>
<reference evidence="1 2" key="1">
    <citation type="submission" date="2019-04" db="EMBL/GenBank/DDBJ databases">
        <title>Complete genome sequence of Pantoea sp. infecting bacteriophage vB_PagM_AAM37.</title>
        <authorList>
            <person name="Truncaite L."/>
            <person name="Simoliuniene M."/>
            <person name="Zajanckauskaite A."/>
            <person name="Meskys R."/>
            <person name="Simoliunas E."/>
        </authorList>
    </citation>
    <scope>NUCLEOTIDE SEQUENCE [LARGE SCALE GENOMIC DNA]</scope>
    <source>
        <strain evidence="1">AAM37</strain>
    </source>
</reference>
<accession>A0A513ZYG4</accession>
<sequence>MNVFDSNILRAAAKAVVAECKTELKGVKPMKDRDAIKRRIIDKHYRKIEAGYTKIQLIYMIGVVRGILRDPS</sequence>
<evidence type="ECO:0000313" key="1">
    <source>
        <dbReference type="EMBL" id="QDH45743.1"/>
    </source>
</evidence>